<organism evidence="2 3">
    <name type="scientific">Citricoccus parietis</name>
    <dbReference type="NCBI Taxonomy" id="592307"/>
    <lineage>
        <taxon>Bacteria</taxon>
        <taxon>Bacillati</taxon>
        <taxon>Actinomycetota</taxon>
        <taxon>Actinomycetes</taxon>
        <taxon>Micrococcales</taxon>
        <taxon>Micrococcaceae</taxon>
        <taxon>Citricoccus</taxon>
    </lineage>
</organism>
<proteinExistence type="predicted"/>
<feature type="compositionally biased region" description="Polar residues" evidence="1">
    <location>
        <begin position="59"/>
        <end position="68"/>
    </location>
</feature>
<accession>A0ABV5G5D2</accession>
<sequence length="128" mass="13571">MGGRRLVRPLQDAVHAHVLLGMGHPLLDGAEGTAGEEVGGVHRRPGVGETPGQPADAVGQSQGVVEQQDLSHGEDYSPAAVRAVPLAVAVVPRRANRASTPAVMRSRPMEYSASTSARWRLARQRQAR</sequence>
<keyword evidence="3" id="KW-1185">Reference proteome</keyword>
<evidence type="ECO:0000313" key="2">
    <source>
        <dbReference type="EMBL" id="MFB9074168.1"/>
    </source>
</evidence>
<gene>
    <name evidence="2" type="ORF">ACFFX0_24415</name>
</gene>
<evidence type="ECO:0000313" key="3">
    <source>
        <dbReference type="Proteomes" id="UP001589575"/>
    </source>
</evidence>
<protein>
    <submittedName>
        <fullName evidence="2">Uncharacterized protein</fullName>
    </submittedName>
</protein>
<evidence type="ECO:0000256" key="1">
    <source>
        <dbReference type="SAM" id="MobiDB-lite"/>
    </source>
</evidence>
<feature type="region of interest" description="Disordered" evidence="1">
    <location>
        <begin position="92"/>
        <end position="128"/>
    </location>
</feature>
<dbReference type="Proteomes" id="UP001589575">
    <property type="component" value="Unassembled WGS sequence"/>
</dbReference>
<name>A0ABV5G5D2_9MICC</name>
<reference evidence="2 3" key="1">
    <citation type="submission" date="2024-09" db="EMBL/GenBank/DDBJ databases">
        <authorList>
            <person name="Sun Q."/>
            <person name="Mori K."/>
        </authorList>
    </citation>
    <scope>NUCLEOTIDE SEQUENCE [LARGE SCALE GENOMIC DNA]</scope>
    <source>
        <strain evidence="2 3">CCM 7609</strain>
    </source>
</reference>
<dbReference type="EMBL" id="JBHMFI010000002">
    <property type="protein sequence ID" value="MFB9074168.1"/>
    <property type="molecule type" value="Genomic_DNA"/>
</dbReference>
<comment type="caution">
    <text evidence="2">The sequence shown here is derived from an EMBL/GenBank/DDBJ whole genome shotgun (WGS) entry which is preliminary data.</text>
</comment>
<feature type="region of interest" description="Disordered" evidence="1">
    <location>
        <begin position="24"/>
        <end position="77"/>
    </location>
</feature>